<name>A0ABR3AFH6_9AGAR</name>
<feature type="coiled-coil region" evidence="1">
    <location>
        <begin position="106"/>
        <end position="137"/>
    </location>
</feature>
<organism evidence="2 3">
    <name type="scientific">Marasmius tenuissimus</name>
    <dbReference type="NCBI Taxonomy" id="585030"/>
    <lineage>
        <taxon>Eukaryota</taxon>
        <taxon>Fungi</taxon>
        <taxon>Dikarya</taxon>
        <taxon>Basidiomycota</taxon>
        <taxon>Agaricomycotina</taxon>
        <taxon>Agaricomycetes</taxon>
        <taxon>Agaricomycetidae</taxon>
        <taxon>Agaricales</taxon>
        <taxon>Marasmiineae</taxon>
        <taxon>Marasmiaceae</taxon>
        <taxon>Marasmius</taxon>
    </lineage>
</organism>
<comment type="caution">
    <text evidence="2">The sequence shown here is derived from an EMBL/GenBank/DDBJ whole genome shotgun (WGS) entry which is preliminary data.</text>
</comment>
<accession>A0ABR3AFH6</accession>
<protein>
    <submittedName>
        <fullName evidence="2">Uncharacterized protein</fullName>
    </submittedName>
</protein>
<gene>
    <name evidence="2" type="ORF">AAF712_000444</name>
</gene>
<evidence type="ECO:0000256" key="1">
    <source>
        <dbReference type="SAM" id="Coils"/>
    </source>
</evidence>
<keyword evidence="1" id="KW-0175">Coiled coil</keyword>
<evidence type="ECO:0000313" key="2">
    <source>
        <dbReference type="EMBL" id="KAL0072681.1"/>
    </source>
</evidence>
<dbReference type="Proteomes" id="UP001437256">
    <property type="component" value="Unassembled WGS sequence"/>
</dbReference>
<sequence length="335" mass="36940">MASNTNTRSRKDPLTINTADLDLLVTESPPNSASTLFDMASNYQSSKIHKSSVLGCLTPLDGKQISPEMRAVADLLATMKSTVNALGKTFRLVGKRTEELAGLAPAIKASEDIKEIRERLEQQMKLYDAQIETLRRDLQERVKDDIRERLRDAAVSAMHDEIQRKVSERVGRLLLERLPGELRDQVKGHKRQILEIKTNIHNMEARRMNSCLKSSADTLYPLVPPVRGDISSTDSPDDSATAVESPAQKFPDNLGKLWSLSPTDLEALLLEHGVDIMKASPQVPPTPGLVADVPREASINLFLAHIGRALPSPQVPFRLVPSPSGQPLVARIDKS</sequence>
<reference evidence="2 3" key="1">
    <citation type="submission" date="2024-05" db="EMBL/GenBank/DDBJ databases">
        <title>A draft genome resource for the thread blight pathogen Marasmius tenuissimus strain MS-2.</title>
        <authorList>
            <person name="Yulfo-Soto G.E."/>
            <person name="Baruah I.K."/>
            <person name="Amoako-Attah I."/>
            <person name="Bukari Y."/>
            <person name="Meinhardt L.W."/>
            <person name="Bailey B.A."/>
            <person name="Cohen S.P."/>
        </authorList>
    </citation>
    <scope>NUCLEOTIDE SEQUENCE [LARGE SCALE GENOMIC DNA]</scope>
    <source>
        <strain evidence="2 3">MS-2</strain>
    </source>
</reference>
<keyword evidence="3" id="KW-1185">Reference proteome</keyword>
<evidence type="ECO:0000313" key="3">
    <source>
        <dbReference type="Proteomes" id="UP001437256"/>
    </source>
</evidence>
<dbReference type="EMBL" id="JBBXMP010000001">
    <property type="protein sequence ID" value="KAL0072681.1"/>
    <property type="molecule type" value="Genomic_DNA"/>
</dbReference>
<proteinExistence type="predicted"/>